<dbReference type="Gene3D" id="1.10.260.40">
    <property type="entry name" value="lambda repressor-like DNA-binding domains"/>
    <property type="match status" value="1"/>
</dbReference>
<dbReference type="SMART" id="SM00530">
    <property type="entry name" value="HTH_XRE"/>
    <property type="match status" value="1"/>
</dbReference>
<dbReference type="Proteomes" id="UP000534286">
    <property type="component" value="Unassembled WGS sequence"/>
</dbReference>
<organism evidence="3 4">
    <name type="scientific">Streptosporangium album</name>
    <dbReference type="NCBI Taxonomy" id="47479"/>
    <lineage>
        <taxon>Bacteria</taxon>
        <taxon>Bacillati</taxon>
        <taxon>Actinomycetota</taxon>
        <taxon>Actinomycetes</taxon>
        <taxon>Streptosporangiales</taxon>
        <taxon>Streptosporangiaceae</taxon>
        <taxon>Streptosporangium</taxon>
    </lineage>
</organism>
<dbReference type="InterPro" id="IPR010982">
    <property type="entry name" value="Lambda_DNA-bd_dom_sf"/>
</dbReference>
<dbReference type="InterPro" id="IPR001387">
    <property type="entry name" value="Cro/C1-type_HTH"/>
</dbReference>
<dbReference type="RefSeq" id="WP_221465440.1">
    <property type="nucleotide sequence ID" value="NZ_BAABEK010000035.1"/>
</dbReference>
<accession>A0A7W7RW08</accession>
<evidence type="ECO:0000256" key="1">
    <source>
        <dbReference type="SAM" id="MobiDB-lite"/>
    </source>
</evidence>
<sequence>MGCAHLGDRDLAGGSFSMWEDMMAQAEAAEQFAARLRMLKSRAGNSFETLAGRTGISRSSLHRYCSGAKLPADFGTVHAFARACGASNDELRDLHRLWALADVARSSPLSPGRAAADQQAERAETGEQPTAQAEQPTARRGVLASWSSPRTRRTASALVAVVLVAATATVALMLRTDRKAEAPTAMESRSGTSTTAPMRVFNIEGDCKSREGRVPACSMGLARDPRLKYDAGNVVSHRVWHDDVLNADCVLYDGDRVEDERGVGTTRWFRVRLDNVAGGFAWLPGVRTQDSPKLPTCAV</sequence>
<dbReference type="Pfam" id="PF13560">
    <property type="entry name" value="HTH_31"/>
    <property type="match status" value="1"/>
</dbReference>
<evidence type="ECO:0000313" key="4">
    <source>
        <dbReference type="Proteomes" id="UP000534286"/>
    </source>
</evidence>
<proteinExistence type="predicted"/>
<comment type="caution">
    <text evidence="3">The sequence shown here is derived from an EMBL/GenBank/DDBJ whole genome shotgun (WGS) entry which is preliminary data.</text>
</comment>
<dbReference type="SUPFAM" id="SSF47413">
    <property type="entry name" value="lambda repressor-like DNA-binding domains"/>
    <property type="match status" value="1"/>
</dbReference>
<evidence type="ECO:0000259" key="2">
    <source>
        <dbReference type="SMART" id="SM00530"/>
    </source>
</evidence>
<dbReference type="GO" id="GO:0003677">
    <property type="term" value="F:DNA binding"/>
    <property type="evidence" value="ECO:0007669"/>
    <property type="project" value="InterPro"/>
</dbReference>
<dbReference type="EMBL" id="JACHJU010000001">
    <property type="protein sequence ID" value="MBB4939205.1"/>
    <property type="molecule type" value="Genomic_DNA"/>
</dbReference>
<protein>
    <submittedName>
        <fullName evidence="3">Transcriptional regulator with XRE-family HTH domain</fullName>
    </submittedName>
</protein>
<feature type="region of interest" description="Disordered" evidence="1">
    <location>
        <begin position="107"/>
        <end position="147"/>
    </location>
</feature>
<keyword evidence="4" id="KW-1185">Reference proteome</keyword>
<gene>
    <name evidence="3" type="ORF">FHR32_003510</name>
</gene>
<name>A0A7W7RW08_9ACTN</name>
<reference evidence="3 4" key="1">
    <citation type="submission" date="2020-08" db="EMBL/GenBank/DDBJ databases">
        <title>Sequencing the genomes of 1000 actinobacteria strains.</title>
        <authorList>
            <person name="Klenk H.-P."/>
        </authorList>
    </citation>
    <scope>NUCLEOTIDE SEQUENCE [LARGE SCALE GENOMIC DNA]</scope>
    <source>
        <strain evidence="3 4">DSM 43023</strain>
    </source>
</reference>
<evidence type="ECO:0000313" key="3">
    <source>
        <dbReference type="EMBL" id="MBB4939205.1"/>
    </source>
</evidence>
<dbReference type="CDD" id="cd00093">
    <property type="entry name" value="HTH_XRE"/>
    <property type="match status" value="1"/>
</dbReference>
<feature type="domain" description="HTH cro/C1-type" evidence="2">
    <location>
        <begin position="35"/>
        <end position="91"/>
    </location>
</feature>
<dbReference type="AlphaFoldDB" id="A0A7W7RW08"/>